<dbReference type="Gene3D" id="1.20.58.760">
    <property type="entry name" value="Peptidase M41"/>
    <property type="match status" value="1"/>
</dbReference>
<proteinExistence type="predicted"/>
<reference evidence="1 2" key="1">
    <citation type="submission" date="2023-06" db="EMBL/GenBank/DDBJ databases">
        <authorList>
            <person name="Ham H."/>
            <person name="Park D.S."/>
        </authorList>
    </citation>
    <scope>NUCLEOTIDE SEQUENCE [LARGE SCALE GENOMIC DNA]</scope>
    <source>
        <strain evidence="1 2">KACC 17005</strain>
    </source>
</reference>
<protein>
    <recommendedName>
        <fullName evidence="3">Peptidase M41 domain-containing protein</fullName>
    </recommendedName>
</protein>
<keyword evidence="2" id="KW-1185">Reference proteome</keyword>
<organism evidence="1 2">
    <name type="scientific">Paracidovorax citrulli</name>
    <name type="common">Acidovorax citrulli</name>
    <dbReference type="NCBI Taxonomy" id="80869"/>
    <lineage>
        <taxon>Bacteria</taxon>
        <taxon>Pseudomonadati</taxon>
        <taxon>Pseudomonadota</taxon>
        <taxon>Betaproteobacteria</taxon>
        <taxon>Burkholderiales</taxon>
        <taxon>Comamonadaceae</taxon>
        <taxon>Paracidovorax</taxon>
    </lineage>
</organism>
<accession>A0ABY9AWR9</accession>
<dbReference type="RefSeq" id="WP_081436464.1">
    <property type="nucleotide sequence ID" value="NZ_CP023687.1"/>
</dbReference>
<dbReference type="EMBL" id="CP127363">
    <property type="protein sequence ID" value="WIY51232.1"/>
    <property type="molecule type" value="Genomic_DNA"/>
</dbReference>
<name>A0ABY9AWR9_PARCI</name>
<dbReference type="Proteomes" id="UP001242732">
    <property type="component" value="Chromosome"/>
</dbReference>
<dbReference type="SUPFAM" id="SSF140990">
    <property type="entry name" value="FtsH protease domain-like"/>
    <property type="match status" value="1"/>
</dbReference>
<evidence type="ECO:0008006" key="3">
    <source>
        <dbReference type="Google" id="ProtNLM"/>
    </source>
</evidence>
<dbReference type="InterPro" id="IPR037219">
    <property type="entry name" value="Peptidase_M41-like"/>
</dbReference>
<gene>
    <name evidence="1" type="ORF">QRO08_11920</name>
</gene>
<evidence type="ECO:0000313" key="2">
    <source>
        <dbReference type="Proteomes" id="UP001242732"/>
    </source>
</evidence>
<evidence type="ECO:0000313" key="1">
    <source>
        <dbReference type="EMBL" id="WIY51232.1"/>
    </source>
</evidence>
<sequence>MHQNFRPQSQIVAYHEAGHAVMAMALGFSVSEISCIATETSRGHTVWHPPSKMTQETRIGAVLVYAAGMAADYLNWKSEEGRDKNEFSLGHDGDRRNAAIHLAELGQHDAFDIYVAIAIRHLRTPEIWSFVVSFAQILEKIEAINGQDVLLRAKERVPKISSAELLQFKEVADLNTRLKSQGSTT</sequence>